<feature type="region of interest" description="Disordered" evidence="1">
    <location>
        <begin position="1"/>
        <end position="208"/>
    </location>
</feature>
<feature type="compositionally biased region" description="Basic residues" evidence="1">
    <location>
        <begin position="82"/>
        <end position="95"/>
    </location>
</feature>
<evidence type="ECO:0000313" key="3">
    <source>
        <dbReference type="RefSeq" id="XP_035663288.1"/>
    </source>
</evidence>
<dbReference type="GeneID" id="118406988"/>
<dbReference type="AlphaFoldDB" id="A0A9J7HPS4"/>
<accession>A0A9J7HPS4</accession>
<organism evidence="2 3">
    <name type="scientific">Branchiostoma floridae</name>
    <name type="common">Florida lancelet</name>
    <name type="synonym">Amphioxus</name>
    <dbReference type="NCBI Taxonomy" id="7739"/>
    <lineage>
        <taxon>Eukaryota</taxon>
        <taxon>Metazoa</taxon>
        <taxon>Chordata</taxon>
        <taxon>Cephalochordata</taxon>
        <taxon>Leptocardii</taxon>
        <taxon>Amphioxiformes</taxon>
        <taxon>Branchiostomatidae</taxon>
        <taxon>Branchiostoma</taxon>
    </lineage>
</organism>
<dbReference type="OrthoDB" id="7735955at2759"/>
<evidence type="ECO:0000313" key="2">
    <source>
        <dbReference type="Proteomes" id="UP000001554"/>
    </source>
</evidence>
<reference evidence="2" key="1">
    <citation type="journal article" date="2020" name="Nat. Ecol. Evol.">
        <title>Deeply conserved synteny resolves early events in vertebrate evolution.</title>
        <authorList>
            <person name="Simakov O."/>
            <person name="Marletaz F."/>
            <person name="Yue J.X."/>
            <person name="O'Connell B."/>
            <person name="Jenkins J."/>
            <person name="Brandt A."/>
            <person name="Calef R."/>
            <person name="Tung C.H."/>
            <person name="Huang T.K."/>
            <person name="Schmutz J."/>
            <person name="Satoh N."/>
            <person name="Yu J.K."/>
            <person name="Putnam N.H."/>
            <person name="Green R.E."/>
            <person name="Rokhsar D.S."/>
        </authorList>
    </citation>
    <scope>NUCLEOTIDE SEQUENCE [LARGE SCALE GENOMIC DNA]</scope>
    <source>
        <strain evidence="2">S238N-H82</strain>
    </source>
</reference>
<evidence type="ECO:0000256" key="1">
    <source>
        <dbReference type="SAM" id="MobiDB-lite"/>
    </source>
</evidence>
<feature type="compositionally biased region" description="Polar residues" evidence="1">
    <location>
        <begin position="1"/>
        <end position="19"/>
    </location>
</feature>
<sequence length="227" mass="25249">MPPNNTEPVYQEINEQPTPAASVGPIRKPLPVFNNGLNGHLKHPVDQLTSAQRDHHETRPSGPRRGTLPPLQTSQNIPQHGKEKRKKKKRSQVHPKHSECRSDRDSGIGQDDSRGSVTDTPGPDSPKASLDTPKAWPDSPKAWPDSRPCKARPNSPKVWPDSPKAWPDSPNALPNDHQTLPDPDSEVSDKDQVDYHEHIHSDIDSDARPVYEYDTEATTEYGSMLSL</sequence>
<feature type="compositionally biased region" description="Basic and acidic residues" evidence="1">
    <location>
        <begin position="96"/>
        <end position="114"/>
    </location>
</feature>
<keyword evidence="2" id="KW-1185">Reference proteome</keyword>
<dbReference type="KEGG" id="bfo:118406988"/>
<dbReference type="RefSeq" id="XP_035663288.1">
    <property type="nucleotide sequence ID" value="XM_035807395.1"/>
</dbReference>
<reference evidence="3" key="2">
    <citation type="submission" date="2025-08" db="UniProtKB">
        <authorList>
            <consortium name="RefSeq"/>
        </authorList>
    </citation>
    <scope>IDENTIFICATION</scope>
    <source>
        <strain evidence="3">S238N-H82</strain>
        <tissue evidence="3">Testes</tissue>
    </source>
</reference>
<protein>
    <submittedName>
        <fullName evidence="3">Uncharacterized protein LOC118406988</fullName>
    </submittedName>
</protein>
<dbReference type="Proteomes" id="UP000001554">
    <property type="component" value="Chromosome 19"/>
</dbReference>
<gene>
    <name evidence="3" type="primary">LOC118406988</name>
</gene>
<feature type="compositionally biased region" description="Basic and acidic residues" evidence="1">
    <location>
        <begin position="187"/>
        <end position="208"/>
    </location>
</feature>
<name>A0A9J7HPS4_BRAFL</name>
<proteinExistence type="predicted"/>